<sequence length="662" mass="75087">MYLLITAVLFLFTAFSQSGAFASSDALYYDVAVIGAGTGGTAAAIQAARMGMDVALIEESDWVGGQMTGAAVSTMDDVRRTRTGIYNEFITRVREHYEMRETAVNTCYWGSDTIAFEPWVGQKALTDMINEANRVMLFLKARVLEAQVDNGGVTAAIIEDEEGKKTIRAKVFIDATEAGDFIPLTGARYRSGNGISPHIDNDSVIQDITYVAVVKKYPEGLPEELRIMTPPPHYYEYLPHFREIIAKDGSWWPGDYPFNVAVHNAYRGMPDVTNPNRSKIDGGVPSTWQFISRTALNWANDYPGRKFGSAGMPARFLEDKKFRRDAERKAMEETLAFLYYMQTELGMEDWSVDTRQGYGGSFTNDWQSWKEMPEEFAPILRHFPPFPYIRESRRIIGVATMTVKDVIRDASLKRILNMVPESVALGEYPTDIHGLREPKYLDRDLGERPEDIPDDKEWEGGLFQIPLGVFIPEKIDGLLAAEKNISVSRVVNGSTRLQPVTMLTGQAVGALAAVAVREKIEPRDVRPIQVQWELLGSKDKLSYYSFDDVPPDSLWWRGVELAMLYGYMDNPGETIFGVDHEMHWLEVRDAFRRIFGRTEFPRREYEALVTQNDFNAWLRELWKDDAEKYKSVLERFSGEGVMTKGQLAAAMGEIKYIYEMQK</sequence>
<dbReference type="eggNOG" id="COG0644">
    <property type="taxonomic scope" value="Bacteria"/>
</dbReference>
<comment type="caution">
    <text evidence="7">The sequence shown here is derived from an EMBL/GenBank/DDBJ whole genome shotgun (WGS) entry which is preliminary data.</text>
</comment>
<dbReference type="GO" id="GO:0051539">
    <property type="term" value="F:4 iron, 4 sulfur cluster binding"/>
    <property type="evidence" value="ECO:0007669"/>
    <property type="project" value="UniProtKB-KW"/>
</dbReference>
<evidence type="ECO:0000256" key="5">
    <source>
        <dbReference type="ARBA" id="ARBA00023014"/>
    </source>
</evidence>
<gene>
    <name evidence="7" type="ORF">EH55_06285</name>
</gene>
<dbReference type="PATRIC" id="fig|2754.20.peg.1833"/>
<dbReference type="RefSeq" id="WP_037976713.1">
    <property type="nucleotide sequence ID" value="NZ_JMKI01000036.1"/>
</dbReference>
<keyword evidence="5" id="KW-0411">Iron-sulfur</keyword>
<reference evidence="7 8" key="1">
    <citation type="submission" date="2014-04" db="EMBL/GenBank/DDBJ databases">
        <title>Draft Genome Sequence of Synergistes jonesii.</title>
        <authorList>
            <person name="Coil D.A."/>
            <person name="Eisen J.A."/>
            <person name="Holland-Moritz H.E."/>
        </authorList>
    </citation>
    <scope>NUCLEOTIDE SEQUENCE [LARGE SCALE GENOMIC DNA]</scope>
    <source>
        <strain evidence="7 8">78-1</strain>
    </source>
</reference>
<organism evidence="7 8">
    <name type="scientific">Synergistes jonesii</name>
    <dbReference type="NCBI Taxonomy" id="2754"/>
    <lineage>
        <taxon>Bacteria</taxon>
        <taxon>Thermotogati</taxon>
        <taxon>Synergistota</taxon>
        <taxon>Synergistia</taxon>
        <taxon>Synergistales</taxon>
        <taxon>Synergistaceae</taxon>
        <taxon>Synergistes</taxon>
    </lineage>
</organism>
<dbReference type="InterPro" id="IPR036188">
    <property type="entry name" value="FAD/NAD-bd_sf"/>
</dbReference>
<feature type="chain" id="PRO_5001691358" evidence="6">
    <location>
        <begin position="23"/>
        <end position="662"/>
    </location>
</feature>
<accession>A0A073INQ8</accession>
<evidence type="ECO:0000256" key="6">
    <source>
        <dbReference type="SAM" id="SignalP"/>
    </source>
</evidence>
<evidence type="ECO:0000313" key="8">
    <source>
        <dbReference type="Proteomes" id="UP000027665"/>
    </source>
</evidence>
<dbReference type="Proteomes" id="UP000027665">
    <property type="component" value="Unassembled WGS sequence"/>
</dbReference>
<proteinExistence type="predicted"/>
<dbReference type="GO" id="GO:0046872">
    <property type="term" value="F:metal ion binding"/>
    <property type="evidence" value="ECO:0007669"/>
    <property type="project" value="UniProtKB-KW"/>
</dbReference>
<evidence type="ECO:0000256" key="2">
    <source>
        <dbReference type="ARBA" id="ARBA00022723"/>
    </source>
</evidence>
<evidence type="ECO:0000313" key="7">
    <source>
        <dbReference type="EMBL" id="KEJ91988.1"/>
    </source>
</evidence>
<dbReference type="PANTHER" id="PTHR43498:SF1">
    <property type="entry name" value="COB--COM HETERODISULFIDE REDUCTASE IRON-SULFUR SUBUNIT A"/>
    <property type="match status" value="1"/>
</dbReference>
<keyword evidence="2" id="KW-0479">Metal-binding</keyword>
<name>A0A073INQ8_9BACT</name>
<dbReference type="GeneID" id="90983886"/>
<evidence type="ECO:0000256" key="4">
    <source>
        <dbReference type="ARBA" id="ARBA00023004"/>
    </source>
</evidence>
<dbReference type="Pfam" id="PF12831">
    <property type="entry name" value="FAD_oxidored"/>
    <property type="match status" value="1"/>
</dbReference>
<dbReference type="OrthoDB" id="9759982at2"/>
<keyword evidence="6" id="KW-0732">Signal</keyword>
<keyword evidence="1" id="KW-0004">4Fe-4S</keyword>
<keyword evidence="8" id="KW-1185">Reference proteome</keyword>
<dbReference type="InterPro" id="IPR039650">
    <property type="entry name" value="HdrA-like"/>
</dbReference>
<dbReference type="GO" id="GO:0016491">
    <property type="term" value="F:oxidoreductase activity"/>
    <property type="evidence" value="ECO:0007669"/>
    <property type="project" value="UniProtKB-KW"/>
</dbReference>
<evidence type="ECO:0000256" key="3">
    <source>
        <dbReference type="ARBA" id="ARBA00023002"/>
    </source>
</evidence>
<dbReference type="STRING" id="2754.EH55_06285"/>
<evidence type="ECO:0000256" key="1">
    <source>
        <dbReference type="ARBA" id="ARBA00022485"/>
    </source>
</evidence>
<dbReference type="SUPFAM" id="SSF51905">
    <property type="entry name" value="FAD/NAD(P)-binding domain"/>
    <property type="match status" value="1"/>
</dbReference>
<dbReference type="AlphaFoldDB" id="A0A073INQ8"/>
<dbReference type="PANTHER" id="PTHR43498">
    <property type="entry name" value="FERREDOXIN:COB-COM HETERODISULFIDE REDUCTASE SUBUNIT A"/>
    <property type="match status" value="1"/>
</dbReference>
<dbReference type="EMBL" id="JMKI01000036">
    <property type="protein sequence ID" value="KEJ91988.1"/>
    <property type="molecule type" value="Genomic_DNA"/>
</dbReference>
<keyword evidence="3" id="KW-0560">Oxidoreductase</keyword>
<protein>
    <submittedName>
        <fullName evidence="7">FAD-dependent oxidoreductase</fullName>
    </submittedName>
</protein>
<feature type="signal peptide" evidence="6">
    <location>
        <begin position="1"/>
        <end position="22"/>
    </location>
</feature>
<keyword evidence="4" id="KW-0408">Iron</keyword>
<dbReference type="Gene3D" id="3.50.50.60">
    <property type="entry name" value="FAD/NAD(P)-binding domain"/>
    <property type="match status" value="1"/>
</dbReference>